<protein>
    <submittedName>
        <fullName evidence="4">Response regulator</fullName>
    </submittedName>
</protein>
<gene>
    <name evidence="4" type="ORF">ACFOWE_24650</name>
</gene>
<feature type="region of interest" description="Disordered" evidence="2">
    <location>
        <begin position="150"/>
        <end position="171"/>
    </location>
</feature>
<sequence>MTPQPDTSVLLVEDNPDDLELTMHALRRGGFANDITVARDGAEALDYLFCRGPHAGVTPPPRPRVILLDVKLPKVDGIEVLEAVRADARTRRIPVVMLTSSAEDRDLEACYALGVNSYIVKPVEIDRFFHAIQQVGMYWLVLNHPDDHPGARSDAHPDALGPAQVQPCPLH</sequence>
<dbReference type="InterPro" id="IPR001789">
    <property type="entry name" value="Sig_transdc_resp-reg_receiver"/>
</dbReference>
<evidence type="ECO:0000313" key="5">
    <source>
        <dbReference type="Proteomes" id="UP001595850"/>
    </source>
</evidence>
<dbReference type="Pfam" id="PF00072">
    <property type="entry name" value="Response_reg"/>
    <property type="match status" value="1"/>
</dbReference>
<dbReference type="PANTHER" id="PTHR44520">
    <property type="entry name" value="RESPONSE REGULATOR RCP1-RELATED"/>
    <property type="match status" value="1"/>
</dbReference>
<dbReference type="InterPro" id="IPR011006">
    <property type="entry name" value="CheY-like_superfamily"/>
</dbReference>
<dbReference type="Proteomes" id="UP001595850">
    <property type="component" value="Unassembled WGS sequence"/>
</dbReference>
<feature type="modified residue" description="4-aspartylphosphate" evidence="1">
    <location>
        <position position="69"/>
    </location>
</feature>
<dbReference type="InterPro" id="IPR052893">
    <property type="entry name" value="TCS_response_regulator"/>
</dbReference>
<name>A0ABV8IDF0_9ACTN</name>
<proteinExistence type="predicted"/>
<dbReference type="PROSITE" id="PS50110">
    <property type="entry name" value="RESPONSE_REGULATORY"/>
    <property type="match status" value="1"/>
</dbReference>
<dbReference type="SMART" id="SM00448">
    <property type="entry name" value="REC"/>
    <property type="match status" value="1"/>
</dbReference>
<dbReference type="EMBL" id="JBHSBM010000030">
    <property type="protein sequence ID" value="MFC4061501.1"/>
    <property type="molecule type" value="Genomic_DNA"/>
</dbReference>
<feature type="domain" description="Response regulatory" evidence="3">
    <location>
        <begin position="8"/>
        <end position="136"/>
    </location>
</feature>
<keyword evidence="5" id="KW-1185">Reference proteome</keyword>
<dbReference type="SUPFAM" id="SSF52172">
    <property type="entry name" value="CheY-like"/>
    <property type="match status" value="1"/>
</dbReference>
<reference evidence="5" key="1">
    <citation type="journal article" date="2019" name="Int. J. Syst. Evol. Microbiol.">
        <title>The Global Catalogue of Microorganisms (GCM) 10K type strain sequencing project: providing services to taxonomists for standard genome sequencing and annotation.</title>
        <authorList>
            <consortium name="The Broad Institute Genomics Platform"/>
            <consortium name="The Broad Institute Genome Sequencing Center for Infectious Disease"/>
            <person name="Wu L."/>
            <person name="Ma J."/>
        </authorList>
    </citation>
    <scope>NUCLEOTIDE SEQUENCE [LARGE SCALE GENOMIC DNA]</scope>
    <source>
        <strain evidence="5">TBRC 4489</strain>
    </source>
</reference>
<dbReference type="Gene3D" id="3.40.50.2300">
    <property type="match status" value="1"/>
</dbReference>
<evidence type="ECO:0000313" key="4">
    <source>
        <dbReference type="EMBL" id="MFC4061501.1"/>
    </source>
</evidence>
<keyword evidence="1" id="KW-0597">Phosphoprotein</keyword>
<dbReference type="RefSeq" id="WP_377291749.1">
    <property type="nucleotide sequence ID" value="NZ_JBHSBM010000030.1"/>
</dbReference>
<organism evidence="4 5">
    <name type="scientific">Planomonospora corallina</name>
    <dbReference type="NCBI Taxonomy" id="1806052"/>
    <lineage>
        <taxon>Bacteria</taxon>
        <taxon>Bacillati</taxon>
        <taxon>Actinomycetota</taxon>
        <taxon>Actinomycetes</taxon>
        <taxon>Streptosporangiales</taxon>
        <taxon>Streptosporangiaceae</taxon>
        <taxon>Planomonospora</taxon>
    </lineage>
</organism>
<evidence type="ECO:0000256" key="2">
    <source>
        <dbReference type="SAM" id="MobiDB-lite"/>
    </source>
</evidence>
<dbReference type="CDD" id="cd17557">
    <property type="entry name" value="REC_Rcp-like"/>
    <property type="match status" value="1"/>
</dbReference>
<evidence type="ECO:0000256" key="1">
    <source>
        <dbReference type="PROSITE-ProRule" id="PRU00169"/>
    </source>
</evidence>
<dbReference type="PANTHER" id="PTHR44520:SF1">
    <property type="entry name" value="TWO-COMPONENT SYSTEM REGULATORY PROTEIN"/>
    <property type="match status" value="1"/>
</dbReference>
<comment type="caution">
    <text evidence="4">The sequence shown here is derived from an EMBL/GenBank/DDBJ whole genome shotgun (WGS) entry which is preliminary data.</text>
</comment>
<accession>A0ABV8IDF0</accession>
<evidence type="ECO:0000259" key="3">
    <source>
        <dbReference type="PROSITE" id="PS50110"/>
    </source>
</evidence>